<reference evidence="2 3" key="2">
    <citation type="submission" date="2020-06" db="EMBL/GenBank/DDBJ databases">
        <title>Complete Genome Sequence of Clostridium muelleri sp. nov. P21T, an Acid-Alcohol Producing Acetogen Isolated from Old Hay.</title>
        <authorList>
            <person name="Duncan K.E."/>
            <person name="Tanner R.S."/>
        </authorList>
    </citation>
    <scope>NUCLEOTIDE SEQUENCE [LARGE SCALE GENOMIC DNA]</scope>
    <source>
        <strain evidence="2 3">P21</strain>
    </source>
</reference>
<name>A0A7Y0HNQ6_9CLOT</name>
<keyword evidence="1" id="KW-0812">Transmembrane</keyword>
<comment type="caution">
    <text evidence="2">The sequence shown here is derived from an EMBL/GenBank/DDBJ whole genome shotgun (WGS) entry which is preliminary data.</text>
</comment>
<dbReference type="RefSeq" id="WP_169296483.1">
    <property type="nucleotide sequence ID" value="NZ_JABBNI010000008.1"/>
</dbReference>
<reference evidence="2 3" key="1">
    <citation type="submission" date="2020-04" db="EMBL/GenBank/DDBJ databases">
        <authorList>
            <person name="Doyle D.A."/>
        </authorList>
    </citation>
    <scope>NUCLEOTIDE SEQUENCE [LARGE SCALE GENOMIC DNA]</scope>
    <source>
        <strain evidence="2 3">P21</strain>
    </source>
</reference>
<accession>A0A7Y0HNQ6</accession>
<sequence length="170" mass="19404">MTLISQALLEGLIWSILWIALLIPMFFHFPWLLVHDYPEDARKAARLSEVTPAQHRNGKLFTIVSYVILFGTLMSAGLLHYGGHQASFGAVFLHLWIICMMWNVVDLLILDWLIFCTITPKCFILPGTEGCKGYKDYKFHFIGFIRGCGYMTLCALVFAVIDFVILKNLI</sequence>
<keyword evidence="3" id="KW-1185">Reference proteome</keyword>
<feature type="transmembrane region" description="Helical" evidence="1">
    <location>
        <begin position="12"/>
        <end position="34"/>
    </location>
</feature>
<evidence type="ECO:0000313" key="3">
    <source>
        <dbReference type="Proteomes" id="UP000537131"/>
    </source>
</evidence>
<feature type="transmembrane region" description="Helical" evidence="1">
    <location>
        <begin position="139"/>
        <end position="166"/>
    </location>
</feature>
<dbReference type="AlphaFoldDB" id="A0A7Y0HNQ6"/>
<evidence type="ECO:0000256" key="1">
    <source>
        <dbReference type="SAM" id="Phobius"/>
    </source>
</evidence>
<dbReference type="EMBL" id="JABBNI010000008">
    <property type="protein sequence ID" value="NMM61878.1"/>
    <property type="molecule type" value="Genomic_DNA"/>
</dbReference>
<organism evidence="2 3">
    <name type="scientific">Clostridium muellerianum</name>
    <dbReference type="NCBI Taxonomy" id="2716538"/>
    <lineage>
        <taxon>Bacteria</taxon>
        <taxon>Bacillati</taxon>
        <taxon>Bacillota</taxon>
        <taxon>Clostridia</taxon>
        <taxon>Eubacteriales</taxon>
        <taxon>Clostridiaceae</taxon>
        <taxon>Clostridium</taxon>
    </lineage>
</organism>
<keyword evidence="1" id="KW-1133">Transmembrane helix</keyword>
<feature type="transmembrane region" description="Helical" evidence="1">
    <location>
        <begin position="93"/>
        <end position="118"/>
    </location>
</feature>
<feature type="transmembrane region" description="Helical" evidence="1">
    <location>
        <begin position="60"/>
        <end position="81"/>
    </location>
</feature>
<keyword evidence="1" id="KW-0472">Membrane</keyword>
<gene>
    <name evidence="2" type="ORF">HBE96_04080</name>
</gene>
<evidence type="ECO:0000313" key="2">
    <source>
        <dbReference type="EMBL" id="NMM61878.1"/>
    </source>
</evidence>
<proteinExistence type="predicted"/>
<protein>
    <submittedName>
        <fullName evidence="2">Uncharacterized protein</fullName>
    </submittedName>
</protein>
<dbReference type="Proteomes" id="UP000537131">
    <property type="component" value="Unassembled WGS sequence"/>
</dbReference>